<evidence type="ECO:0000256" key="1">
    <source>
        <dbReference type="SAM" id="MobiDB-lite"/>
    </source>
</evidence>
<feature type="transmembrane region" description="Helical" evidence="2">
    <location>
        <begin position="289"/>
        <end position="307"/>
    </location>
</feature>
<dbReference type="Pfam" id="PF01757">
    <property type="entry name" value="Acyl_transf_3"/>
    <property type="match status" value="1"/>
</dbReference>
<dbReference type="PANTHER" id="PTHR23028">
    <property type="entry name" value="ACETYLTRANSFERASE"/>
    <property type="match status" value="1"/>
</dbReference>
<sequence length="402" mass="44129">MVVVSHVSSYHAELLGPAGVAIFFVLSGFLITSLLLAERDRYGRVNMTDFYIRRGLRLFPALALLVVLTPLVLWLAHDPRLHDVLPGLLGTVFYIQDFESATGHVSVLAHAWSLSVEEQFYFVWPLLLSLIIGHARGDRRRITAIVRNIWIVALIWHVVSIALLSYDWTYYSPDSNAIFLFTGCLLATSVRSQAKLRVPTPAAAGGLVVVCLVPLFLTRLPEADWREATLLMFPVVLVSALLVLGAATLKVLANPVLRWFGTLSYGLYLWNWVFISLEPHGRALTGKERGIAAVAAVIAAAASWYLFEKPILRLKSRFQRVTTLPAASALADDEPARTTTPGRTVVPVRRTDSAQPPAQPPSQPHAQAAPPVRQVLPPVTATSDTVPIAIVTASRQPGRHAR</sequence>
<feature type="transmembrane region" description="Helical" evidence="2">
    <location>
        <begin position="149"/>
        <end position="171"/>
    </location>
</feature>
<keyword evidence="2" id="KW-1133">Transmembrane helix</keyword>
<dbReference type="InterPro" id="IPR002656">
    <property type="entry name" value="Acyl_transf_3_dom"/>
</dbReference>
<feature type="compositionally biased region" description="Low complexity" evidence="1">
    <location>
        <begin position="337"/>
        <end position="356"/>
    </location>
</feature>
<name>A0ABP7AQW2_9ACTN</name>
<feature type="transmembrane region" description="Helical" evidence="2">
    <location>
        <begin position="230"/>
        <end position="249"/>
    </location>
</feature>
<evidence type="ECO:0000313" key="5">
    <source>
        <dbReference type="Proteomes" id="UP001501074"/>
    </source>
</evidence>
<evidence type="ECO:0000313" key="4">
    <source>
        <dbReference type="EMBL" id="GAA3638066.1"/>
    </source>
</evidence>
<feature type="domain" description="Acyltransferase 3" evidence="3">
    <location>
        <begin position="1"/>
        <end position="277"/>
    </location>
</feature>
<keyword evidence="2" id="KW-0472">Membrane</keyword>
<feature type="transmembrane region" description="Helical" evidence="2">
    <location>
        <begin position="58"/>
        <end position="76"/>
    </location>
</feature>
<feature type="transmembrane region" description="Helical" evidence="2">
    <location>
        <begin position="201"/>
        <end position="218"/>
    </location>
</feature>
<dbReference type="InterPro" id="IPR050879">
    <property type="entry name" value="Acyltransferase_3"/>
</dbReference>
<organism evidence="4 5">
    <name type="scientific">Kineosporia mesophila</name>
    <dbReference type="NCBI Taxonomy" id="566012"/>
    <lineage>
        <taxon>Bacteria</taxon>
        <taxon>Bacillati</taxon>
        <taxon>Actinomycetota</taxon>
        <taxon>Actinomycetes</taxon>
        <taxon>Kineosporiales</taxon>
        <taxon>Kineosporiaceae</taxon>
        <taxon>Kineosporia</taxon>
    </lineage>
</organism>
<accession>A0ABP7AQW2</accession>
<feature type="transmembrane region" description="Helical" evidence="2">
    <location>
        <begin position="177"/>
        <end position="194"/>
    </location>
</feature>
<evidence type="ECO:0000256" key="2">
    <source>
        <dbReference type="SAM" id="Phobius"/>
    </source>
</evidence>
<evidence type="ECO:0000259" key="3">
    <source>
        <dbReference type="Pfam" id="PF01757"/>
    </source>
</evidence>
<proteinExistence type="predicted"/>
<dbReference type="EMBL" id="BAAAZO010000012">
    <property type="protein sequence ID" value="GAA3638066.1"/>
    <property type="molecule type" value="Genomic_DNA"/>
</dbReference>
<feature type="transmembrane region" description="Helical" evidence="2">
    <location>
        <begin position="120"/>
        <end position="137"/>
    </location>
</feature>
<keyword evidence="2" id="KW-0812">Transmembrane</keyword>
<reference evidence="5" key="1">
    <citation type="journal article" date="2019" name="Int. J. Syst. Evol. Microbiol.">
        <title>The Global Catalogue of Microorganisms (GCM) 10K type strain sequencing project: providing services to taxonomists for standard genome sequencing and annotation.</title>
        <authorList>
            <consortium name="The Broad Institute Genomics Platform"/>
            <consortium name="The Broad Institute Genome Sequencing Center for Infectious Disease"/>
            <person name="Wu L."/>
            <person name="Ma J."/>
        </authorList>
    </citation>
    <scope>NUCLEOTIDE SEQUENCE [LARGE SCALE GENOMIC DNA]</scope>
    <source>
        <strain evidence="5">JCM 16902</strain>
    </source>
</reference>
<dbReference type="PANTHER" id="PTHR23028:SF53">
    <property type="entry name" value="ACYL_TRANSF_3 DOMAIN-CONTAINING PROTEIN"/>
    <property type="match status" value="1"/>
</dbReference>
<keyword evidence="5" id="KW-1185">Reference proteome</keyword>
<feature type="transmembrane region" description="Helical" evidence="2">
    <location>
        <begin position="14"/>
        <end position="37"/>
    </location>
</feature>
<feature type="region of interest" description="Disordered" evidence="1">
    <location>
        <begin position="332"/>
        <end position="380"/>
    </location>
</feature>
<comment type="caution">
    <text evidence="4">The sequence shown here is derived from an EMBL/GenBank/DDBJ whole genome shotgun (WGS) entry which is preliminary data.</text>
</comment>
<feature type="transmembrane region" description="Helical" evidence="2">
    <location>
        <begin position="256"/>
        <end position="277"/>
    </location>
</feature>
<dbReference type="Proteomes" id="UP001501074">
    <property type="component" value="Unassembled WGS sequence"/>
</dbReference>
<gene>
    <name evidence="4" type="ORF">GCM10022223_66220</name>
</gene>
<protein>
    <recommendedName>
        <fullName evidence="3">Acyltransferase 3 domain-containing protein</fullName>
    </recommendedName>
</protein>